<dbReference type="SUPFAM" id="SSF55326">
    <property type="entry name" value="PurM N-terminal domain-like"/>
    <property type="match status" value="2"/>
</dbReference>
<protein>
    <submittedName>
        <fullName evidence="3">Phosphoribosylformylglycinamidine synthase</fullName>
        <ecNumber evidence="3">6.3.5.3</ecNumber>
    </submittedName>
</protein>
<dbReference type="FunFam" id="3.30.1330.10:FF:000013">
    <property type="entry name" value="Phosphoribosylformylglycinamidine synthase"/>
    <property type="match status" value="1"/>
</dbReference>
<keyword evidence="3" id="KW-0436">Ligase</keyword>
<dbReference type="Gene3D" id="3.40.50.880">
    <property type="match status" value="1"/>
</dbReference>
<dbReference type="InterPro" id="IPR036676">
    <property type="entry name" value="PurM-like_C_sf"/>
</dbReference>
<dbReference type="EMBL" id="VULR01000014">
    <property type="protein sequence ID" value="MSS44001.1"/>
    <property type="molecule type" value="Genomic_DNA"/>
</dbReference>
<comment type="caution">
    <text evidence="3">The sequence shown here is derived from an EMBL/GenBank/DDBJ whole genome shotgun (WGS) entry which is preliminary data.</text>
</comment>
<dbReference type="GO" id="GO:0046872">
    <property type="term" value="F:metal ion binding"/>
    <property type="evidence" value="ECO:0007669"/>
    <property type="project" value="UniProtKB-KW"/>
</dbReference>
<evidence type="ECO:0000313" key="3">
    <source>
        <dbReference type="EMBL" id="MSS44001.1"/>
    </source>
</evidence>
<dbReference type="CDD" id="cd02203">
    <property type="entry name" value="PurL_repeat1"/>
    <property type="match status" value="1"/>
</dbReference>
<dbReference type="Pfam" id="PF02769">
    <property type="entry name" value="AIRS_C"/>
    <property type="match status" value="1"/>
</dbReference>
<dbReference type="NCBIfam" id="TIGR01857">
    <property type="entry name" value="FGAM-synthase"/>
    <property type="match status" value="1"/>
</dbReference>
<evidence type="ECO:0000259" key="2">
    <source>
        <dbReference type="Pfam" id="PF02769"/>
    </source>
</evidence>
<proteinExistence type="predicted"/>
<dbReference type="InterPro" id="IPR036921">
    <property type="entry name" value="PurM-like_N_sf"/>
</dbReference>
<name>A0A844FJ70_9FIRM</name>
<dbReference type="Pfam" id="PF13507">
    <property type="entry name" value="GATase_5"/>
    <property type="match status" value="1"/>
</dbReference>
<feature type="domain" description="PurM-like C-terminal" evidence="2">
    <location>
        <begin position="441"/>
        <end position="592"/>
    </location>
</feature>
<dbReference type="AlphaFoldDB" id="A0A844FJ70"/>
<keyword evidence="1" id="KW-0175">Coiled coil</keyword>
<dbReference type="GO" id="GO:0005524">
    <property type="term" value="F:ATP binding"/>
    <property type="evidence" value="ECO:0007669"/>
    <property type="project" value="UniProtKB-KW"/>
</dbReference>
<accession>A0A844FJ70</accession>
<dbReference type="SMART" id="SM01211">
    <property type="entry name" value="GATase_5"/>
    <property type="match status" value="1"/>
</dbReference>
<dbReference type="InterPro" id="IPR029062">
    <property type="entry name" value="Class_I_gatase-like"/>
</dbReference>
<evidence type="ECO:0000313" key="4">
    <source>
        <dbReference type="Proteomes" id="UP000462760"/>
    </source>
</evidence>
<dbReference type="InterPro" id="IPR010918">
    <property type="entry name" value="PurM-like_C_dom"/>
</dbReference>
<dbReference type="SUPFAM" id="SSF52317">
    <property type="entry name" value="Class I glutamine amidotransferase-like"/>
    <property type="match status" value="1"/>
</dbReference>
<dbReference type="Gene3D" id="3.30.1330.10">
    <property type="entry name" value="PurM-like, N-terminal domain"/>
    <property type="match status" value="2"/>
</dbReference>
<dbReference type="Gene3D" id="3.90.650.10">
    <property type="entry name" value="PurM-like C-terminal domain"/>
    <property type="match status" value="2"/>
</dbReference>
<reference evidence="3 4" key="1">
    <citation type="submission" date="2019-08" db="EMBL/GenBank/DDBJ databases">
        <title>In-depth cultivation of the pig gut microbiome towards novel bacterial diversity and tailored functional studies.</title>
        <authorList>
            <person name="Wylensek D."/>
            <person name="Hitch T.C.A."/>
            <person name="Clavel T."/>
        </authorList>
    </citation>
    <scope>NUCLEOTIDE SEQUENCE [LARGE SCALE GENOMIC DNA]</scope>
    <source>
        <strain evidence="3 4">Med78-601-WT-4W-RMD-3</strain>
    </source>
</reference>
<evidence type="ECO:0000256" key="1">
    <source>
        <dbReference type="SAM" id="Coils"/>
    </source>
</evidence>
<dbReference type="InterPro" id="IPR010141">
    <property type="entry name" value="FGAM_synthase"/>
</dbReference>
<dbReference type="PANTHER" id="PTHR10099">
    <property type="entry name" value="PHOSPHORIBOSYLFORMYLGLYCINAMIDINE SYNTHASE"/>
    <property type="match status" value="1"/>
</dbReference>
<dbReference type="SUPFAM" id="SSF56042">
    <property type="entry name" value="PurM C-terminal domain-like"/>
    <property type="match status" value="2"/>
</dbReference>
<dbReference type="EC" id="6.3.5.3" evidence="3"/>
<dbReference type="CDD" id="cd02204">
    <property type="entry name" value="PurL_repeat2"/>
    <property type="match status" value="1"/>
</dbReference>
<dbReference type="PANTHER" id="PTHR10099:SF1">
    <property type="entry name" value="PHOSPHORIBOSYLFORMYLGLYCINAMIDINE SYNTHASE"/>
    <property type="match status" value="1"/>
</dbReference>
<dbReference type="GO" id="GO:0005737">
    <property type="term" value="C:cytoplasm"/>
    <property type="evidence" value="ECO:0007669"/>
    <property type="project" value="TreeGrafter"/>
</dbReference>
<dbReference type="GO" id="GO:0006164">
    <property type="term" value="P:purine nucleotide biosynthetic process"/>
    <property type="evidence" value="ECO:0007669"/>
    <property type="project" value="UniProtKB-KW"/>
</dbReference>
<gene>
    <name evidence="3" type="ORF">FYJ27_09720</name>
</gene>
<dbReference type="GO" id="GO:0004642">
    <property type="term" value="F:phosphoribosylformylglycinamidine synthase activity"/>
    <property type="evidence" value="ECO:0007669"/>
    <property type="project" value="UniProtKB-EC"/>
</dbReference>
<feature type="coiled-coil region" evidence="1">
    <location>
        <begin position="165"/>
        <end position="192"/>
    </location>
</feature>
<sequence>MENIKKLFVEKKIGFDIEAKKLYRDLKENLNIEGLENVRILNYYQIGNISEEEYKEAVNTIFSEPNIDLVYEKSFPLAEDESYFRVEYLPGQYDQRADSAVQCLEILTEKSGYKVGSSKVIVLQGKIGNNELEKIKDYHINSVECREVPLELETLEVEWEVAKKVEVVEGFLDKTKEELESLRDEIGFAMDIGDLLFCQEYFKNTEKRNPTITELKVIDTYWSDHCRHTTFNTRIENIDIEEGFYSSIFEKAIKEYLTTREYVYEDREKPVSLMDMGTIMGKNLSKKGLLDDLEKSEEINAASIEIDVDVDGKIEKWLLMFKNETHNHPTEIEPFGGAATCLGGAIRDPLSGRSYVYQAMRITGSGNPRQKIEDTLQGKLPQRRITIDAMKGYSSYGNQIGVSTGYVREIYDNGYIAKRMEVGAVLGASPKENVIRKRPENGDLVLLVGGRTGRDGLGGAVGSSKEHDEESLYTCGSEVQKGNPPIERKIQRLFRKPEVSKMIKRCNDFGAGGVSVAIGELADGLYIDLDKVPKKYEGLDGTEIALSESQERMAVVIDREDLEEFKKYTEEENVEMTVVANVTDTDRLVMEWEGDTIVDISRKFLDTNGTEKFTKVFVEQPMEDSYLKDIPQEVEENLDDIKTAWTLNMKDLNTASQKGLVEKFDNTIGCGTVHMPLGGEYRQTPIEGMVSKIPVLEGETNTCSIMTYGFDPKLSKWSPFHGGLYAVIESVAKIVAIGGDYKKTRLTFQEYFEKLGEDERRWGKPFSAVLGAFVAQKELNIPSIGGKDSMSGTFNDLDVPPTLISFAVNVGKADKVVSPEFKKNGSFVILLPLDIDEKGMPNFEQMDRNYSRIYELIEDGKVLSASTVKIGGIGRSISEMCFGNKIGFRFNEDVDKKELFTPKYGSIILEIDKSENIKKIFEGVDFEVLGATHAGEYIEISQEKIDLDKLMAEWEEPLEDIFPIKAEAEEKDVDIRYTNGPKVNFEGRLGKPRVFIPVFPGTNCEWDTERAFKKAGGAVETFVFRNLNKEDIKYSIEEMVKFINQSQIIAIPGGFSGGDEPDGSGKFIATVFRNPYVKEATMNLLEKRDGLILGICNGFQALIKLGLLPYGEIRDIDENSPTLTFNSIGSHVSTMAKTEIVSNLSPWFSNTKVGEVYTMPISHGEGRFVANEAELEKLIRNGQIATRYVDFNPNGSLLGVEAITSPDGRVLGKMGHSERIGKNICKNIPGEKDQRIFEAGVGYFR</sequence>
<dbReference type="RefSeq" id="WP_326831074.1">
    <property type="nucleotide sequence ID" value="NZ_VULR01000014.1"/>
</dbReference>
<dbReference type="Proteomes" id="UP000462760">
    <property type="component" value="Unassembled WGS sequence"/>
</dbReference>
<organism evidence="3 4">
    <name type="scientific">Anaerosalibacter bizertensis</name>
    <dbReference type="NCBI Taxonomy" id="932217"/>
    <lineage>
        <taxon>Bacteria</taxon>
        <taxon>Bacillati</taxon>
        <taxon>Bacillota</taxon>
        <taxon>Tissierellia</taxon>
        <taxon>Tissierellales</taxon>
        <taxon>Sporanaerobacteraceae</taxon>
        <taxon>Anaerosalibacter</taxon>
    </lineage>
</organism>